<dbReference type="GO" id="GO:0008484">
    <property type="term" value="F:sulfuric ester hydrolase activity"/>
    <property type="evidence" value="ECO:0007669"/>
    <property type="project" value="InterPro"/>
</dbReference>
<feature type="domain" description="Sulfatase N-terminal" evidence="6">
    <location>
        <begin position="2"/>
        <end position="97"/>
    </location>
</feature>
<gene>
    <name evidence="7" type="ORF">ONB1V03_LOCUS21698</name>
</gene>
<accession>A0A7R9MSX5</accession>
<dbReference type="InterPro" id="IPR047115">
    <property type="entry name" value="ARSB"/>
</dbReference>
<dbReference type="EMBL" id="CAJPVJ010043639">
    <property type="protein sequence ID" value="CAG2182277.1"/>
    <property type="molecule type" value="Genomic_DNA"/>
</dbReference>
<evidence type="ECO:0000256" key="5">
    <source>
        <dbReference type="ARBA" id="ARBA00023180"/>
    </source>
</evidence>
<organism evidence="7">
    <name type="scientific">Oppiella nova</name>
    <dbReference type="NCBI Taxonomy" id="334625"/>
    <lineage>
        <taxon>Eukaryota</taxon>
        <taxon>Metazoa</taxon>
        <taxon>Ecdysozoa</taxon>
        <taxon>Arthropoda</taxon>
        <taxon>Chelicerata</taxon>
        <taxon>Arachnida</taxon>
        <taxon>Acari</taxon>
        <taxon>Acariformes</taxon>
        <taxon>Sarcoptiformes</taxon>
        <taxon>Oribatida</taxon>
        <taxon>Brachypylina</taxon>
        <taxon>Oppioidea</taxon>
        <taxon>Oppiidae</taxon>
        <taxon>Oppiella</taxon>
    </lineage>
</organism>
<dbReference type="OrthoDB" id="103349at2759"/>
<evidence type="ECO:0000259" key="6">
    <source>
        <dbReference type="Pfam" id="PF00884"/>
    </source>
</evidence>
<evidence type="ECO:0000313" key="8">
    <source>
        <dbReference type="Proteomes" id="UP000728032"/>
    </source>
</evidence>
<keyword evidence="8" id="KW-1185">Reference proteome</keyword>
<evidence type="ECO:0000256" key="3">
    <source>
        <dbReference type="ARBA" id="ARBA00022723"/>
    </source>
</evidence>
<dbReference type="PANTHER" id="PTHR10342">
    <property type="entry name" value="ARYLSULFATASE"/>
    <property type="match status" value="1"/>
</dbReference>
<name>A0A7R9MSX5_9ACAR</name>
<dbReference type="EMBL" id="OC958464">
    <property type="protein sequence ID" value="CAD7665140.1"/>
    <property type="molecule type" value="Genomic_DNA"/>
</dbReference>
<dbReference type="Proteomes" id="UP000728032">
    <property type="component" value="Unassembled WGS sequence"/>
</dbReference>
<dbReference type="Gene3D" id="3.40.720.10">
    <property type="entry name" value="Alkaline Phosphatase, subunit A"/>
    <property type="match status" value="1"/>
</dbReference>
<evidence type="ECO:0000313" key="7">
    <source>
        <dbReference type="EMBL" id="CAD7665140.1"/>
    </source>
</evidence>
<keyword evidence="4" id="KW-0106">Calcium</keyword>
<reference evidence="7" key="1">
    <citation type="submission" date="2020-11" db="EMBL/GenBank/DDBJ databases">
        <authorList>
            <person name="Tran Van P."/>
        </authorList>
    </citation>
    <scope>NUCLEOTIDE SEQUENCE</scope>
</reference>
<dbReference type="InterPro" id="IPR017850">
    <property type="entry name" value="Alkaline_phosphatase_core_sf"/>
</dbReference>
<comment type="similarity">
    <text evidence="2">Belongs to the sulfatase family.</text>
</comment>
<keyword evidence="3" id="KW-0479">Metal-binding</keyword>
<dbReference type="Pfam" id="PF00884">
    <property type="entry name" value="Sulfatase"/>
    <property type="match status" value="1"/>
</dbReference>
<dbReference type="AlphaFoldDB" id="A0A7R9MSX5"/>
<evidence type="ECO:0000256" key="1">
    <source>
        <dbReference type="ARBA" id="ARBA00001913"/>
    </source>
</evidence>
<proteinExistence type="inferred from homology"/>
<evidence type="ECO:0000256" key="2">
    <source>
        <dbReference type="ARBA" id="ARBA00008779"/>
    </source>
</evidence>
<sequence length="110" mass="12271">MIYSTDQSIGAVVERLHYRQMLDNSILVVVSDNSGRIRVNPGTNWPFKTTPQIFYGLHEGDMRTPALIWSPLLTKSGYVSDAIVDVTDLLPTVLEAIDGTDSLADERDIY</sequence>
<evidence type="ECO:0000256" key="4">
    <source>
        <dbReference type="ARBA" id="ARBA00022837"/>
    </source>
</evidence>
<dbReference type="GO" id="GO:0046872">
    <property type="term" value="F:metal ion binding"/>
    <property type="evidence" value="ECO:0007669"/>
    <property type="project" value="UniProtKB-KW"/>
</dbReference>
<dbReference type="InterPro" id="IPR000917">
    <property type="entry name" value="Sulfatase_N"/>
</dbReference>
<feature type="non-terminal residue" evidence="7">
    <location>
        <position position="110"/>
    </location>
</feature>
<dbReference type="PANTHER" id="PTHR10342:SF273">
    <property type="entry name" value="RE14504P"/>
    <property type="match status" value="1"/>
</dbReference>
<protein>
    <recommendedName>
        <fullName evidence="6">Sulfatase N-terminal domain-containing protein</fullName>
    </recommendedName>
</protein>
<dbReference type="SUPFAM" id="SSF53649">
    <property type="entry name" value="Alkaline phosphatase-like"/>
    <property type="match status" value="1"/>
</dbReference>
<keyword evidence="5" id="KW-0325">Glycoprotein</keyword>
<comment type="cofactor">
    <cofactor evidence="1">
        <name>Ca(2+)</name>
        <dbReference type="ChEBI" id="CHEBI:29108"/>
    </cofactor>
</comment>